<evidence type="ECO:0000256" key="6">
    <source>
        <dbReference type="ARBA" id="ARBA00023139"/>
    </source>
</evidence>
<keyword evidence="13" id="KW-1185">Reference proteome</keyword>
<comment type="domain">
    <text evidence="10">The DHHC domain is required for palmitoyltransferase activity.</text>
</comment>
<evidence type="ECO:0000256" key="8">
    <source>
        <dbReference type="ARBA" id="ARBA00023315"/>
    </source>
</evidence>
<keyword evidence="3 10" id="KW-0812">Transmembrane</keyword>
<feature type="domain" description="Palmitoyltransferase DHHC" evidence="11">
    <location>
        <begin position="155"/>
        <end position="294"/>
    </location>
</feature>
<keyword evidence="2 10" id="KW-0808">Transferase</keyword>
<dbReference type="PROSITE" id="PS50216">
    <property type="entry name" value="DHHC"/>
    <property type="match status" value="1"/>
</dbReference>
<dbReference type="InterPro" id="IPR001594">
    <property type="entry name" value="Palmitoyltrfase_DHHC"/>
</dbReference>
<dbReference type="PANTHER" id="PTHR22883">
    <property type="entry name" value="ZINC FINGER DHHC DOMAIN CONTAINING PROTEIN"/>
    <property type="match status" value="1"/>
</dbReference>
<keyword evidence="6" id="KW-0564">Palmitate</keyword>
<feature type="transmembrane region" description="Helical" evidence="10">
    <location>
        <begin position="39"/>
        <end position="57"/>
    </location>
</feature>
<evidence type="ECO:0000313" key="12">
    <source>
        <dbReference type="EMBL" id="CAF9914718.1"/>
    </source>
</evidence>
<dbReference type="GO" id="GO:0005783">
    <property type="term" value="C:endoplasmic reticulum"/>
    <property type="evidence" value="ECO:0007669"/>
    <property type="project" value="TreeGrafter"/>
</dbReference>
<dbReference type="GO" id="GO:0016020">
    <property type="term" value="C:membrane"/>
    <property type="evidence" value="ECO:0007669"/>
    <property type="project" value="UniProtKB-SubCell"/>
</dbReference>
<dbReference type="EMBL" id="CAJPDQ010000009">
    <property type="protein sequence ID" value="CAF9914718.1"/>
    <property type="molecule type" value="Genomic_DNA"/>
</dbReference>
<comment type="similarity">
    <text evidence="10">Belongs to the DHHC palmitoyltransferase family.</text>
</comment>
<evidence type="ECO:0000256" key="4">
    <source>
        <dbReference type="ARBA" id="ARBA00022989"/>
    </source>
</evidence>
<organism evidence="12 13">
    <name type="scientific">Gomphillus americanus</name>
    <dbReference type="NCBI Taxonomy" id="1940652"/>
    <lineage>
        <taxon>Eukaryota</taxon>
        <taxon>Fungi</taxon>
        <taxon>Dikarya</taxon>
        <taxon>Ascomycota</taxon>
        <taxon>Pezizomycotina</taxon>
        <taxon>Lecanoromycetes</taxon>
        <taxon>OSLEUM clade</taxon>
        <taxon>Ostropomycetidae</taxon>
        <taxon>Ostropales</taxon>
        <taxon>Graphidaceae</taxon>
        <taxon>Gomphilloideae</taxon>
        <taxon>Gomphillus</taxon>
    </lineage>
</organism>
<dbReference type="GO" id="GO:0019706">
    <property type="term" value="F:protein-cysteine S-palmitoyltransferase activity"/>
    <property type="evidence" value="ECO:0007669"/>
    <property type="project" value="UniProtKB-EC"/>
</dbReference>
<dbReference type="OrthoDB" id="9909019at2759"/>
<feature type="transmembrane region" description="Helical" evidence="10">
    <location>
        <begin position="198"/>
        <end position="220"/>
    </location>
</feature>
<comment type="catalytic activity">
    <reaction evidence="9 10">
        <text>L-cysteinyl-[protein] + hexadecanoyl-CoA = S-hexadecanoyl-L-cysteinyl-[protein] + CoA</text>
        <dbReference type="Rhea" id="RHEA:36683"/>
        <dbReference type="Rhea" id="RHEA-COMP:10131"/>
        <dbReference type="Rhea" id="RHEA-COMP:11032"/>
        <dbReference type="ChEBI" id="CHEBI:29950"/>
        <dbReference type="ChEBI" id="CHEBI:57287"/>
        <dbReference type="ChEBI" id="CHEBI:57379"/>
        <dbReference type="ChEBI" id="CHEBI:74151"/>
        <dbReference type="EC" id="2.3.1.225"/>
    </reaction>
</comment>
<name>A0A8H3EZF6_9LECA</name>
<evidence type="ECO:0000256" key="1">
    <source>
        <dbReference type="ARBA" id="ARBA00004141"/>
    </source>
</evidence>
<keyword evidence="7" id="KW-0449">Lipoprotein</keyword>
<feature type="transmembrane region" description="Helical" evidence="10">
    <location>
        <begin position="109"/>
        <end position="133"/>
    </location>
</feature>
<comment type="subcellular location">
    <subcellularLocation>
        <location evidence="1">Membrane</location>
        <topology evidence="1">Multi-pass membrane protein</topology>
    </subcellularLocation>
</comment>
<feature type="transmembrane region" description="Helical" evidence="10">
    <location>
        <begin position="7"/>
        <end position="27"/>
    </location>
</feature>
<evidence type="ECO:0000259" key="11">
    <source>
        <dbReference type="Pfam" id="PF01529"/>
    </source>
</evidence>
<proteinExistence type="inferred from homology"/>
<protein>
    <recommendedName>
        <fullName evidence="10">Palmitoyltransferase</fullName>
        <ecNumber evidence="10">2.3.1.225</ecNumber>
    </recommendedName>
</protein>
<gene>
    <name evidence="12" type="ORF">GOMPHAMPRED_008237</name>
</gene>
<evidence type="ECO:0000256" key="2">
    <source>
        <dbReference type="ARBA" id="ARBA00022679"/>
    </source>
</evidence>
<dbReference type="GO" id="GO:0005794">
    <property type="term" value="C:Golgi apparatus"/>
    <property type="evidence" value="ECO:0007669"/>
    <property type="project" value="TreeGrafter"/>
</dbReference>
<dbReference type="Pfam" id="PF01529">
    <property type="entry name" value="DHHC"/>
    <property type="match status" value="1"/>
</dbReference>
<dbReference type="AlphaFoldDB" id="A0A8H3EZF6"/>
<reference evidence="12" key="1">
    <citation type="submission" date="2021-03" db="EMBL/GenBank/DDBJ databases">
        <authorList>
            <person name="Tagirdzhanova G."/>
        </authorList>
    </citation>
    <scope>NUCLEOTIDE SEQUENCE</scope>
</reference>
<keyword evidence="4 10" id="KW-1133">Transmembrane helix</keyword>
<feature type="transmembrane region" description="Helical" evidence="10">
    <location>
        <begin position="78"/>
        <end position="103"/>
    </location>
</feature>
<evidence type="ECO:0000256" key="9">
    <source>
        <dbReference type="ARBA" id="ARBA00048048"/>
    </source>
</evidence>
<dbReference type="EC" id="2.3.1.225" evidence="10"/>
<evidence type="ECO:0000313" key="13">
    <source>
        <dbReference type="Proteomes" id="UP000664169"/>
    </source>
</evidence>
<comment type="caution">
    <text evidence="12">The sequence shown here is derived from an EMBL/GenBank/DDBJ whole genome shotgun (WGS) entry which is preliminary data.</text>
</comment>
<feature type="transmembrane region" description="Helical" evidence="10">
    <location>
        <begin position="262"/>
        <end position="283"/>
    </location>
</feature>
<accession>A0A8H3EZF6</accession>
<keyword evidence="5 10" id="KW-0472">Membrane</keyword>
<evidence type="ECO:0000256" key="7">
    <source>
        <dbReference type="ARBA" id="ARBA00023288"/>
    </source>
</evidence>
<evidence type="ECO:0000256" key="5">
    <source>
        <dbReference type="ARBA" id="ARBA00023136"/>
    </source>
</evidence>
<dbReference type="InterPro" id="IPR039859">
    <property type="entry name" value="PFA4/ZDH16/20/ERF2-like"/>
</dbReference>
<sequence length="416" mass="47147">MGVLKNVFIGILALSAIVFCALFGGLPRLRKTPIGYANRFIWITIPGLLLRIDRILTGGQMAVRLKRAGRYLMWENHPFVLIFYLTVVVCAQVIFVSAAWSRLSGTQQFITSVLIFAPYPLTYLTVTSVSSVITPANHSMAMRQYPFDYILYFPGQICSTCRLPKPARSKHCRLCNVCTAKSDHHCIWVMNCVARDNYVWFLSMIASLGLMLCYGAYLAYSLLSKLLSEKHKPWPQGISIRNRLDLWFEAVALDPSVGCTGLLATLTAPLAWGLFGYHMYLIWAGMTTSESFKWDEWRDDVADGHVYKRSNSAPKASRMPKLRMTQHEHIPEIDADSWKGLDTFSRDELNPHVSWPATGKTILINTIHRASSDQEPDADLSKPPWSRMNTLAEATNIYDLGFVDNLIDVLRWAKLW</sequence>
<dbReference type="GO" id="GO:0006612">
    <property type="term" value="P:protein targeting to membrane"/>
    <property type="evidence" value="ECO:0007669"/>
    <property type="project" value="TreeGrafter"/>
</dbReference>
<dbReference type="Proteomes" id="UP000664169">
    <property type="component" value="Unassembled WGS sequence"/>
</dbReference>
<evidence type="ECO:0000256" key="3">
    <source>
        <dbReference type="ARBA" id="ARBA00022692"/>
    </source>
</evidence>
<keyword evidence="8 10" id="KW-0012">Acyltransferase</keyword>
<dbReference type="PANTHER" id="PTHR22883:SF480">
    <property type="entry name" value="PALMITOYLTRANSFERASE SWF1"/>
    <property type="match status" value="1"/>
</dbReference>
<evidence type="ECO:0000256" key="10">
    <source>
        <dbReference type="RuleBase" id="RU079119"/>
    </source>
</evidence>